<name>A0A0D8FWU0_9ACTN</name>
<dbReference type="GO" id="GO:0016887">
    <property type="term" value="F:ATP hydrolysis activity"/>
    <property type="evidence" value="ECO:0007669"/>
    <property type="project" value="InterPro"/>
</dbReference>
<accession>A0A0D8FWU0</accession>
<dbReference type="STRING" id="1121877.FEAC_14940"/>
<dbReference type="PROSITE" id="PS50893">
    <property type="entry name" value="ABC_TRANSPORTER_2"/>
    <property type="match status" value="1"/>
</dbReference>
<protein>
    <submittedName>
        <fullName evidence="4">Sulfate/thiosulfate import ATP-binding protein CysA</fullName>
        <ecNumber evidence="4">3.6.3.25</ecNumber>
    </submittedName>
</protein>
<dbReference type="InterPro" id="IPR017871">
    <property type="entry name" value="ABC_transporter-like_CS"/>
</dbReference>
<dbReference type="Gene3D" id="3.40.50.300">
    <property type="entry name" value="P-loop containing nucleotide triphosphate hydrolases"/>
    <property type="match status" value="1"/>
</dbReference>
<dbReference type="Proteomes" id="UP000032336">
    <property type="component" value="Unassembled WGS sequence"/>
</dbReference>
<keyword evidence="5" id="KW-1185">Reference proteome</keyword>
<dbReference type="EMBL" id="JXUW01000012">
    <property type="protein sequence ID" value="KJE76707.1"/>
    <property type="molecule type" value="Genomic_DNA"/>
</dbReference>
<organism evidence="4 5">
    <name type="scientific">Ferrimicrobium acidiphilum DSM 19497</name>
    <dbReference type="NCBI Taxonomy" id="1121877"/>
    <lineage>
        <taxon>Bacteria</taxon>
        <taxon>Bacillati</taxon>
        <taxon>Actinomycetota</taxon>
        <taxon>Acidimicrobiia</taxon>
        <taxon>Acidimicrobiales</taxon>
        <taxon>Acidimicrobiaceae</taxon>
        <taxon>Ferrimicrobium</taxon>
    </lineage>
</organism>
<dbReference type="PROSITE" id="PS00211">
    <property type="entry name" value="ABC_TRANSPORTER_1"/>
    <property type="match status" value="1"/>
</dbReference>
<comment type="caution">
    <text evidence="4">The sequence shown here is derived from an EMBL/GenBank/DDBJ whole genome shotgun (WGS) entry which is preliminary data.</text>
</comment>
<evidence type="ECO:0000256" key="1">
    <source>
        <dbReference type="ARBA" id="ARBA00022741"/>
    </source>
</evidence>
<dbReference type="OrthoDB" id="3176024at2"/>
<reference evidence="4 5" key="1">
    <citation type="submission" date="2015-01" db="EMBL/GenBank/DDBJ databases">
        <title>Draft genome of the acidophilic iron oxidizer Ferrimicrobium acidiphilum strain T23.</title>
        <authorList>
            <person name="Poehlein A."/>
            <person name="Eisen S."/>
            <person name="Schloemann M."/>
            <person name="Johnson B.D."/>
            <person name="Daniel R."/>
            <person name="Muehling M."/>
        </authorList>
    </citation>
    <scope>NUCLEOTIDE SEQUENCE [LARGE SCALE GENOMIC DNA]</scope>
    <source>
        <strain evidence="4 5">T23</strain>
    </source>
</reference>
<dbReference type="InterPro" id="IPR027417">
    <property type="entry name" value="P-loop_NTPase"/>
</dbReference>
<sequence length="216" mass="22850">MSEVVAVEVEDLEIRRGSVQILSIPELRYEVGEMVAMIGPSGSGKTTLLHAICGLVRPDSGSVELVMADGRRRSADLLDTALVPQAFGLVAALTVSENVELGRKLWRGAGSLRPVDELLGMVGLDGLSERLVRELSGGQQQRVAVARALAVAPKVLVADEPTSELDAGNRERVMELLVGHANAGNLVVVAAHDQAITEYAHRSLALADGLLSNADF</sequence>
<evidence type="ECO:0000313" key="4">
    <source>
        <dbReference type="EMBL" id="KJE76707.1"/>
    </source>
</evidence>
<dbReference type="Pfam" id="PF00005">
    <property type="entry name" value="ABC_tran"/>
    <property type="match status" value="1"/>
</dbReference>
<evidence type="ECO:0000313" key="5">
    <source>
        <dbReference type="Proteomes" id="UP000032336"/>
    </source>
</evidence>
<dbReference type="RefSeq" id="WP_052565962.1">
    <property type="nucleotide sequence ID" value="NZ_JQKF01000010.1"/>
</dbReference>
<dbReference type="InterPro" id="IPR003593">
    <property type="entry name" value="AAA+_ATPase"/>
</dbReference>
<gene>
    <name evidence="4" type="primary">cysA1</name>
    <name evidence="4" type="ORF">FEAC_14940</name>
</gene>
<dbReference type="InterPro" id="IPR003439">
    <property type="entry name" value="ABC_transporter-like_ATP-bd"/>
</dbReference>
<dbReference type="GO" id="GO:0005524">
    <property type="term" value="F:ATP binding"/>
    <property type="evidence" value="ECO:0007669"/>
    <property type="project" value="UniProtKB-KW"/>
</dbReference>
<dbReference type="GO" id="GO:0022857">
    <property type="term" value="F:transmembrane transporter activity"/>
    <property type="evidence" value="ECO:0007669"/>
    <property type="project" value="TreeGrafter"/>
</dbReference>
<keyword evidence="1" id="KW-0547">Nucleotide-binding</keyword>
<dbReference type="SUPFAM" id="SSF52540">
    <property type="entry name" value="P-loop containing nucleoside triphosphate hydrolases"/>
    <property type="match status" value="1"/>
</dbReference>
<evidence type="ECO:0000259" key="3">
    <source>
        <dbReference type="PROSITE" id="PS50893"/>
    </source>
</evidence>
<dbReference type="InterPro" id="IPR015854">
    <property type="entry name" value="ABC_transpr_LolD-like"/>
</dbReference>
<dbReference type="eggNOG" id="COG1136">
    <property type="taxonomic scope" value="Bacteria"/>
</dbReference>
<dbReference type="SMART" id="SM00382">
    <property type="entry name" value="AAA"/>
    <property type="match status" value="1"/>
</dbReference>
<evidence type="ECO:0000256" key="2">
    <source>
        <dbReference type="ARBA" id="ARBA00022840"/>
    </source>
</evidence>
<feature type="domain" description="ABC transporter" evidence="3">
    <location>
        <begin position="7"/>
        <end position="216"/>
    </location>
</feature>
<keyword evidence="4" id="KW-0378">Hydrolase</keyword>
<dbReference type="PANTHER" id="PTHR24220">
    <property type="entry name" value="IMPORT ATP-BINDING PROTEIN"/>
    <property type="match status" value="1"/>
</dbReference>
<dbReference type="AlphaFoldDB" id="A0A0D8FWU0"/>
<proteinExistence type="predicted"/>
<dbReference type="GO" id="GO:0005886">
    <property type="term" value="C:plasma membrane"/>
    <property type="evidence" value="ECO:0007669"/>
    <property type="project" value="TreeGrafter"/>
</dbReference>
<dbReference type="GeneID" id="78372682"/>
<keyword evidence="2 4" id="KW-0067">ATP-binding</keyword>
<dbReference type="EC" id="3.6.3.25" evidence="4"/>